<accession>A0A371WYW0</accession>
<proteinExistence type="predicted"/>
<evidence type="ECO:0000313" key="4">
    <source>
        <dbReference type="Proteomes" id="UP000264310"/>
    </source>
</evidence>
<dbReference type="InterPro" id="IPR029063">
    <property type="entry name" value="SAM-dependent_MTases_sf"/>
</dbReference>
<organism evidence="3 4">
    <name type="scientific">Fulvimarina endophytica</name>
    <dbReference type="NCBI Taxonomy" id="2293836"/>
    <lineage>
        <taxon>Bacteria</taxon>
        <taxon>Pseudomonadati</taxon>
        <taxon>Pseudomonadota</taxon>
        <taxon>Alphaproteobacteria</taxon>
        <taxon>Hyphomicrobiales</taxon>
        <taxon>Aurantimonadaceae</taxon>
        <taxon>Fulvimarina</taxon>
    </lineage>
</organism>
<evidence type="ECO:0000256" key="1">
    <source>
        <dbReference type="SAM" id="MobiDB-lite"/>
    </source>
</evidence>
<dbReference type="AlphaFoldDB" id="A0A371WYW0"/>
<dbReference type="GO" id="GO:0032259">
    <property type="term" value="P:methylation"/>
    <property type="evidence" value="ECO:0007669"/>
    <property type="project" value="UniProtKB-KW"/>
</dbReference>
<evidence type="ECO:0000259" key="2">
    <source>
        <dbReference type="Pfam" id="PF08241"/>
    </source>
</evidence>
<dbReference type="SUPFAM" id="SSF53335">
    <property type="entry name" value="S-adenosyl-L-methionine-dependent methyltransferases"/>
    <property type="match status" value="1"/>
</dbReference>
<feature type="compositionally biased region" description="Basic and acidic residues" evidence="1">
    <location>
        <begin position="445"/>
        <end position="460"/>
    </location>
</feature>
<keyword evidence="4" id="KW-1185">Reference proteome</keyword>
<comment type="caution">
    <text evidence="3">The sequence shown here is derived from an EMBL/GenBank/DDBJ whole genome shotgun (WGS) entry which is preliminary data.</text>
</comment>
<keyword evidence="3" id="KW-0808">Transferase</keyword>
<dbReference type="InterPro" id="IPR013216">
    <property type="entry name" value="Methyltransf_11"/>
</dbReference>
<dbReference type="Proteomes" id="UP000264310">
    <property type="component" value="Unassembled WGS sequence"/>
</dbReference>
<dbReference type="Pfam" id="PF08241">
    <property type="entry name" value="Methyltransf_11"/>
    <property type="match status" value="1"/>
</dbReference>
<sequence>MVSLRSVFARKSDPRLAIAERFRCDVASLAGIELPLGSRPQEAGQIDLLIRDTASGANRRASWSLRESSLGDSVPISFTPMPVEPGTILDLAVAFDADEHSSRSLWEAFDKLNGTGRDPISIPCLSERTAIEEPVIARRFWCDKNGLFVEGEIARSSSSVEDARLVCGEDSAGLDIEPLGEDRSRFTGYLSWRAGTPVWITWRCAGETILLPLTLPRGDLEPTPWGGRDQWDETMTEAMAAEGGEESQAAISFKHFVRMADDPKMTVVEVGGRVVGDASQAMRRYMPKAGRFLSVDIHASDHVDVVGDAHYLDDLIGAESVDAIFSLSVMEHLAYPWLFAAAVNRALKPGGLVFQSTPHTWPLHETPNDFWRFSDEALKILFGPETGFEIINAGMVNRIWLYPEERRGAFVDMPFNHGYGNAYIYARKVRHLETDLIRWPVDRSASDSLARKYPEADRASRGAASGPAKSEA</sequence>
<dbReference type="GO" id="GO:0008757">
    <property type="term" value="F:S-adenosylmethionine-dependent methyltransferase activity"/>
    <property type="evidence" value="ECO:0007669"/>
    <property type="project" value="InterPro"/>
</dbReference>
<dbReference type="OrthoDB" id="9803855at2"/>
<keyword evidence="3" id="KW-0489">Methyltransferase</keyword>
<feature type="region of interest" description="Disordered" evidence="1">
    <location>
        <begin position="445"/>
        <end position="472"/>
    </location>
</feature>
<dbReference type="RefSeq" id="WP_116684430.1">
    <property type="nucleotide sequence ID" value="NZ_QURL01000008.1"/>
</dbReference>
<protein>
    <submittedName>
        <fullName evidence="3">Methyltransferase domain-containing protein</fullName>
    </submittedName>
</protein>
<dbReference type="Gene3D" id="3.40.50.150">
    <property type="entry name" value="Vaccinia Virus protein VP39"/>
    <property type="match status" value="1"/>
</dbReference>
<dbReference type="EMBL" id="QURL01000008">
    <property type="protein sequence ID" value="RFC62162.1"/>
    <property type="molecule type" value="Genomic_DNA"/>
</dbReference>
<gene>
    <name evidence="3" type="ORF">DYI37_16750</name>
</gene>
<feature type="domain" description="Methyltransferase type 11" evidence="2">
    <location>
        <begin position="305"/>
        <end position="354"/>
    </location>
</feature>
<reference evidence="3 4" key="1">
    <citation type="submission" date="2018-08" db="EMBL/GenBank/DDBJ databases">
        <title>Fulvimarina sp. 85, whole genome shotgun sequence.</title>
        <authorList>
            <person name="Tuo L."/>
        </authorList>
    </citation>
    <scope>NUCLEOTIDE SEQUENCE [LARGE SCALE GENOMIC DNA]</scope>
    <source>
        <strain evidence="3 4">85</strain>
    </source>
</reference>
<name>A0A371WYW0_9HYPH</name>
<evidence type="ECO:0000313" key="3">
    <source>
        <dbReference type="EMBL" id="RFC62162.1"/>
    </source>
</evidence>